<dbReference type="OrthoDB" id="4425169at2759"/>
<dbReference type="InParanoid" id="A0A194X902"/>
<evidence type="ECO:0000313" key="2">
    <source>
        <dbReference type="Proteomes" id="UP000070700"/>
    </source>
</evidence>
<name>A0A194X902_MOLSC</name>
<dbReference type="Proteomes" id="UP000070700">
    <property type="component" value="Unassembled WGS sequence"/>
</dbReference>
<dbReference type="GeneID" id="28824834"/>
<sequence>MPYTEFVIPSLKQDEGSKAAFLSASPLLISGLAKASGFKQHVIGTIISENGEDVNPNSLKIALGIEWEQEKNLYDFLVSEDFKAFAVHAKSFSAAPPDPQLYKTDLEPTAIFTAPLTEVIRIPMEEGQAGEVQLIWKQYIDAIESKENIQINALCGTSLNLEKKHFVGIVGYRGIEMRESIHESLSVGEAKGKLEKLGANSFVVSFSKP</sequence>
<accession>A0A194X902</accession>
<organism evidence="1 2">
    <name type="scientific">Mollisia scopiformis</name>
    <name type="common">Conifer needle endophyte fungus</name>
    <name type="synonym">Phialocephala scopiformis</name>
    <dbReference type="NCBI Taxonomy" id="149040"/>
    <lineage>
        <taxon>Eukaryota</taxon>
        <taxon>Fungi</taxon>
        <taxon>Dikarya</taxon>
        <taxon>Ascomycota</taxon>
        <taxon>Pezizomycotina</taxon>
        <taxon>Leotiomycetes</taxon>
        <taxon>Helotiales</taxon>
        <taxon>Mollisiaceae</taxon>
        <taxon>Mollisia</taxon>
    </lineage>
</organism>
<evidence type="ECO:0000313" key="1">
    <source>
        <dbReference type="EMBL" id="KUJ16650.1"/>
    </source>
</evidence>
<reference evidence="1 2" key="1">
    <citation type="submission" date="2015-10" db="EMBL/GenBank/DDBJ databases">
        <title>Full genome of DAOMC 229536 Phialocephala scopiformis, a fungal endophyte of spruce producing the potent anti-insectan compound rugulosin.</title>
        <authorList>
            <consortium name="DOE Joint Genome Institute"/>
            <person name="Walker A.K."/>
            <person name="Frasz S.L."/>
            <person name="Seifert K.A."/>
            <person name="Miller J.D."/>
            <person name="Mondo S.J."/>
            <person name="Labutti K."/>
            <person name="Lipzen A."/>
            <person name="Dockter R."/>
            <person name="Kennedy M."/>
            <person name="Grigoriev I.V."/>
            <person name="Spatafora J.W."/>
        </authorList>
    </citation>
    <scope>NUCLEOTIDE SEQUENCE [LARGE SCALE GENOMIC DNA]</scope>
    <source>
        <strain evidence="1 2">CBS 120377</strain>
    </source>
</reference>
<keyword evidence="2" id="KW-1185">Reference proteome</keyword>
<dbReference type="KEGG" id="psco:LY89DRAFT_685553"/>
<gene>
    <name evidence="1" type="ORF">LY89DRAFT_685553</name>
</gene>
<protein>
    <submittedName>
        <fullName evidence="1">Uncharacterized protein</fullName>
    </submittedName>
</protein>
<dbReference type="EMBL" id="KQ947416">
    <property type="protein sequence ID" value="KUJ16650.1"/>
    <property type="molecule type" value="Genomic_DNA"/>
</dbReference>
<dbReference type="RefSeq" id="XP_018071005.1">
    <property type="nucleotide sequence ID" value="XM_018215108.1"/>
</dbReference>
<dbReference type="AlphaFoldDB" id="A0A194X902"/>
<proteinExistence type="predicted"/>